<dbReference type="EMBL" id="KF533702">
    <property type="protein sequence ID" value="AHA85463.1"/>
    <property type="molecule type" value="Genomic_RNA"/>
</dbReference>
<sequence>MSTPTFAGHSWGCLFKRFYGVPVWKDYLSNTASSNATYVLNTYRFSSGHSISASDVAKAGRSSAVYEFYLLLKSETIYKWCETCGIGIQTAFSDYDTNVNSFRSNMLIDVDVKTVGCRFSLSDLEVALRPSHPLEIRDKTFLEHCWVLSNSCGEIIDPLDIKRFKSITFGDSNTLGKTDETLMIGSSVGDYLSHCLTVLARSKLPSSAGETKMKDDWLGHCITYFSATDLNYSSKEKIPLLTGIIYELIDQHKMFLSSYANNVKNFSVFLGKIVPTIESIWTFKWLKKPTDHRLLFEFSLSDLNKSASQVLSLNDMTVVLESKLNLLERVIHHSNIDSLKEVVDAILKDENPNIDGETLWICFHCYYGQHRTAAERVQARPEYYEPPFSLKKADSKLKISFVGVEKLFTTLQGQNPGINVRRQFCGRVSHEAIFVFKKMGLRFPTIANVVIPPELAYLNLDYYKWVDTSQLKPEEEDVLAKLHREVDAYCTARLVSTRGGNALRPPKYKIVNNTLKTITLRDSTPHHRDVERTYDRVTRRFSRESRR</sequence>
<organism evidence="1">
    <name type="scientific">Carrot yellow leaf virus</name>
    <dbReference type="NCBI Taxonomy" id="656190"/>
    <lineage>
        <taxon>Viruses</taxon>
        <taxon>Riboviria</taxon>
        <taxon>Orthornavirae</taxon>
        <taxon>Kitrinoviricota</taxon>
        <taxon>Alsuviricetes</taxon>
        <taxon>Martellivirales</taxon>
        <taxon>Closteroviridae</taxon>
        <taxon>Closterovirus</taxon>
        <taxon>Closterovirus flavicarotae</taxon>
    </lineage>
</organism>
<evidence type="ECO:0000313" key="2">
    <source>
        <dbReference type="EMBL" id="AHA85503.1"/>
    </source>
</evidence>
<proteinExistence type="predicted"/>
<protein>
    <submittedName>
        <fullName evidence="1">ORF6</fullName>
    </submittedName>
</protein>
<dbReference type="Pfam" id="PF03225">
    <property type="entry name" value="Viral_Hsp90"/>
    <property type="match status" value="1"/>
</dbReference>
<accession>A0A0A0P3M6</accession>
<dbReference type="EMBL" id="KF533706">
    <property type="protein sequence ID" value="AHA85503.1"/>
    <property type="molecule type" value="Genomic_RNA"/>
</dbReference>
<evidence type="ECO:0000313" key="1">
    <source>
        <dbReference type="EMBL" id="AHA85463.1"/>
    </source>
</evidence>
<name>A0A0A0P3M6_9CLOS</name>
<dbReference type="InterPro" id="IPR004909">
    <property type="entry name" value="Vir_Hsp90"/>
</dbReference>
<reference evidence="1" key="1">
    <citation type="journal article" date="2014" name="PLoS ONE">
        <title>Carrot yellow leaf virus Is Associated with Carrot Internal Necrosis.</title>
        <authorList>
            <person name="Adams I.P."/>
            <person name="Skelton A."/>
            <person name="Macarthur R."/>
            <person name="Hodges T."/>
            <person name="Hinds H."/>
            <person name="Flint L."/>
            <person name="Nath P.D."/>
            <person name="Boonham N."/>
            <person name="Fox A."/>
        </authorList>
    </citation>
    <scope>NUCLEOTIDE SEQUENCE</scope>
    <source>
        <strain evidence="1">CYLV_S19</strain>
        <strain evidence="2">CYLV_S5</strain>
    </source>
</reference>